<evidence type="ECO:0000256" key="4">
    <source>
        <dbReference type="PROSITE-ProRule" id="PRU01161"/>
    </source>
</evidence>
<dbReference type="GO" id="GO:0016042">
    <property type="term" value="P:lipid catabolic process"/>
    <property type="evidence" value="ECO:0007669"/>
    <property type="project" value="UniProtKB-UniRule"/>
</dbReference>
<protein>
    <submittedName>
        <fullName evidence="7">NTE family protein</fullName>
    </submittedName>
</protein>
<sequence length="425" mass="46843">MNWKGWAQMRRWWAHWKQRIGPQGDWALVLSGGGARSAYQAGVLHYIAEAFPDRAFTILTGVSAGAINAAQLANHTGTFPEAAVRLVQTWQAVRLEDVMEPESRWKVLRTLLRRARSNGEQPLPEDTLRGLVDNAPLRAFLKRHLQTTDGRLHGVAFNLKRGTLRAFAVTTTNYSTGQSVTWVEGRNIQNWERPDRRGVQTELTVEHILASAALPLVFPAIRLGDAWYGDGGISLLTPLAPAIHLGAHAILAISTRYKRSQAEGDAHDVAGYPPAAQILGLMLNAIFLDTLDQDAAMLARINRLVEKLPPHRREGLRPIRLLILRPSIDLGKLAANYRPPLKGALRFLTWGLGATETKTPDSLSMMLFDPDYIARLLEIGYQDAQRQHDRIAAFLEEAPRRPPGNGQPGSASPAISGAEAPPAAR</sequence>
<dbReference type="Gene3D" id="3.40.1090.10">
    <property type="entry name" value="Cytosolic phospholipase A2 catalytic domain"/>
    <property type="match status" value="1"/>
</dbReference>
<evidence type="ECO:0000256" key="5">
    <source>
        <dbReference type="SAM" id="MobiDB-lite"/>
    </source>
</evidence>
<gene>
    <name evidence="7" type="ORF">SAMN04488087_0058</name>
</gene>
<evidence type="ECO:0000313" key="8">
    <source>
        <dbReference type="Proteomes" id="UP000185812"/>
    </source>
</evidence>
<evidence type="ECO:0000259" key="6">
    <source>
        <dbReference type="PROSITE" id="PS51635"/>
    </source>
</evidence>
<evidence type="ECO:0000256" key="2">
    <source>
        <dbReference type="ARBA" id="ARBA00022963"/>
    </source>
</evidence>
<dbReference type="PANTHER" id="PTHR14226:SF57">
    <property type="entry name" value="BLR7027 PROTEIN"/>
    <property type="match status" value="1"/>
</dbReference>
<dbReference type="SUPFAM" id="SSF52151">
    <property type="entry name" value="FabD/lysophospholipase-like"/>
    <property type="match status" value="1"/>
</dbReference>
<dbReference type="InterPro" id="IPR002641">
    <property type="entry name" value="PNPLA_dom"/>
</dbReference>
<dbReference type="InterPro" id="IPR050301">
    <property type="entry name" value="NTE"/>
</dbReference>
<keyword evidence="3 4" id="KW-0443">Lipid metabolism</keyword>
<feature type="region of interest" description="Disordered" evidence="5">
    <location>
        <begin position="396"/>
        <end position="425"/>
    </location>
</feature>
<accession>A0A1M6P714</accession>
<dbReference type="RefSeq" id="WP_245771860.1">
    <property type="nucleotide sequence ID" value="NZ_FRAU01000001.1"/>
</dbReference>
<feature type="short sequence motif" description="DGA/G" evidence="4">
    <location>
        <begin position="230"/>
        <end position="232"/>
    </location>
</feature>
<keyword evidence="2 4" id="KW-0442">Lipid degradation</keyword>
<comment type="caution">
    <text evidence="4">Lacks conserved residue(s) required for the propagation of feature annotation.</text>
</comment>
<dbReference type="PANTHER" id="PTHR14226">
    <property type="entry name" value="NEUROPATHY TARGET ESTERASE/SWISS CHEESE D.MELANOGASTER"/>
    <property type="match status" value="1"/>
</dbReference>
<dbReference type="STRING" id="633813.SAMN04488087_0058"/>
<dbReference type="PROSITE" id="PS51635">
    <property type="entry name" value="PNPLA"/>
    <property type="match status" value="1"/>
</dbReference>
<dbReference type="GO" id="GO:0016787">
    <property type="term" value="F:hydrolase activity"/>
    <property type="evidence" value="ECO:0007669"/>
    <property type="project" value="UniProtKB-UniRule"/>
</dbReference>
<name>A0A1M6P714_9BACT</name>
<dbReference type="Proteomes" id="UP000185812">
    <property type="component" value="Unassembled WGS sequence"/>
</dbReference>
<proteinExistence type="predicted"/>
<evidence type="ECO:0000313" key="7">
    <source>
        <dbReference type="EMBL" id="SHK03723.1"/>
    </source>
</evidence>
<feature type="active site" description="Nucleophile" evidence="4">
    <location>
        <position position="63"/>
    </location>
</feature>
<feature type="domain" description="PNPLA" evidence="6">
    <location>
        <begin position="28"/>
        <end position="243"/>
    </location>
</feature>
<feature type="active site" description="Proton acceptor" evidence="4">
    <location>
        <position position="230"/>
    </location>
</feature>
<organism evidence="7 8">
    <name type="scientific">Rhodothermus profundi</name>
    <dbReference type="NCBI Taxonomy" id="633813"/>
    <lineage>
        <taxon>Bacteria</taxon>
        <taxon>Pseudomonadati</taxon>
        <taxon>Rhodothermota</taxon>
        <taxon>Rhodothermia</taxon>
        <taxon>Rhodothermales</taxon>
        <taxon>Rhodothermaceae</taxon>
        <taxon>Rhodothermus</taxon>
    </lineage>
</organism>
<dbReference type="InterPro" id="IPR016035">
    <property type="entry name" value="Acyl_Trfase/lysoPLipase"/>
</dbReference>
<dbReference type="AlphaFoldDB" id="A0A1M6P714"/>
<dbReference type="Pfam" id="PF01734">
    <property type="entry name" value="Patatin"/>
    <property type="match status" value="1"/>
</dbReference>
<keyword evidence="1 4" id="KW-0378">Hydrolase</keyword>
<dbReference type="EMBL" id="FRAU01000001">
    <property type="protein sequence ID" value="SHK03723.1"/>
    <property type="molecule type" value="Genomic_DNA"/>
</dbReference>
<evidence type="ECO:0000256" key="1">
    <source>
        <dbReference type="ARBA" id="ARBA00022801"/>
    </source>
</evidence>
<feature type="short sequence motif" description="GXSXG" evidence="4">
    <location>
        <begin position="61"/>
        <end position="65"/>
    </location>
</feature>
<keyword evidence="8" id="KW-1185">Reference proteome</keyword>
<evidence type="ECO:0000256" key="3">
    <source>
        <dbReference type="ARBA" id="ARBA00023098"/>
    </source>
</evidence>
<reference evidence="8" key="1">
    <citation type="submission" date="2016-11" db="EMBL/GenBank/DDBJ databases">
        <authorList>
            <person name="Varghese N."/>
            <person name="Submissions S."/>
        </authorList>
    </citation>
    <scope>NUCLEOTIDE SEQUENCE [LARGE SCALE GENOMIC DNA]</scope>
    <source>
        <strain evidence="8">DSM 22212</strain>
    </source>
</reference>